<dbReference type="Pfam" id="PF07690">
    <property type="entry name" value="MFS_1"/>
    <property type="match status" value="1"/>
</dbReference>
<gene>
    <name evidence="9" type="ORF">JQC72_05325</name>
</gene>
<dbReference type="InterPro" id="IPR020846">
    <property type="entry name" value="MFS_dom"/>
</dbReference>
<dbReference type="Gene3D" id="1.20.1250.20">
    <property type="entry name" value="MFS general substrate transporter like domains"/>
    <property type="match status" value="1"/>
</dbReference>
<protein>
    <submittedName>
        <fullName evidence="9">MFS transporter</fullName>
    </submittedName>
</protein>
<feature type="domain" description="Major facilitator superfamily (MFS) profile" evidence="8">
    <location>
        <begin position="1"/>
        <end position="403"/>
    </location>
</feature>
<reference evidence="9" key="1">
    <citation type="journal article" date="2024" name="Int. J. Syst. Evol. Microbiol.">
        <title>Polycladomyces zharkentensis sp. nov., a novel thermophilic cellulose- and starch-degrading member of the Bacillota from a geothermal aquifer in Kazakhstan.</title>
        <authorList>
            <person name="Mashzhan A."/>
            <person name="Kistaubayeva A."/>
            <person name="Javier-Lopez R."/>
            <person name="Bissenova U."/>
            <person name="Bissenbay A."/>
            <person name="Birkeland N.K."/>
        </authorList>
    </citation>
    <scope>NUCLEOTIDE SEQUENCE</scope>
    <source>
        <strain evidence="9">ZKZ2T</strain>
    </source>
</reference>
<feature type="transmembrane region" description="Helical" evidence="7">
    <location>
        <begin position="51"/>
        <end position="72"/>
    </location>
</feature>
<name>A0ABS2WHH4_9BACL</name>
<dbReference type="Proteomes" id="UP001177120">
    <property type="component" value="Unassembled WGS sequence"/>
</dbReference>
<feature type="transmembrane region" description="Helical" evidence="7">
    <location>
        <begin position="283"/>
        <end position="306"/>
    </location>
</feature>
<sequence>MKASLFLPLKVRPFRLLMSGQIFSDLGNWLDFIALNAILVFQWKMGPGEMGLFLVVFGLPWIMCGPLLAVWSDRYSRKTIMIGCDIARVLLVLGLYWVDNYYLLLLLVFLKGTCGAMFDPARQGMIRSTVPADLLKQANALSQAVLTAAKIIGPSLGAALLTVTSPHTAFLVEAVGFVLSACFLMFLPKTRSALKEERQTQHFWLEFREGIGHIGARSVLLSGLICSSIAMWMIFLIEGLGSVWTRVMGMPSTAYGTLVAVVGCGNVIGSIVLGAWRKAPHPLGLILGSHVLFGLLTLLKGLGGMGWLPRDFVFYVCIWWMIGFINAFSTVSFSTLLQTETPEHLMGRVSGVVTAVQNAAILIAPMVGAWLAEWIGVSRVFIVSGAGLILYAMIMSFRLPRLLRSTETVPAERQQSLPM</sequence>
<feature type="transmembrane region" description="Helical" evidence="7">
    <location>
        <begin position="377"/>
        <end position="397"/>
    </location>
</feature>
<evidence type="ECO:0000256" key="3">
    <source>
        <dbReference type="ARBA" id="ARBA00022475"/>
    </source>
</evidence>
<organism evidence="9 10">
    <name type="scientific">Polycladomyces zharkentensis</name>
    <dbReference type="NCBI Taxonomy" id="2807616"/>
    <lineage>
        <taxon>Bacteria</taxon>
        <taxon>Bacillati</taxon>
        <taxon>Bacillota</taxon>
        <taxon>Bacilli</taxon>
        <taxon>Bacillales</taxon>
        <taxon>Thermoactinomycetaceae</taxon>
        <taxon>Polycladomyces</taxon>
    </lineage>
</organism>
<evidence type="ECO:0000256" key="7">
    <source>
        <dbReference type="SAM" id="Phobius"/>
    </source>
</evidence>
<comment type="caution">
    <text evidence="9">The sequence shown here is derived from an EMBL/GenBank/DDBJ whole genome shotgun (WGS) entry which is preliminary data.</text>
</comment>
<keyword evidence="3" id="KW-1003">Cell membrane</keyword>
<keyword evidence="6 7" id="KW-0472">Membrane</keyword>
<keyword evidence="5 7" id="KW-1133">Transmembrane helix</keyword>
<dbReference type="InterPro" id="IPR011701">
    <property type="entry name" value="MFS"/>
</dbReference>
<feature type="transmembrane region" description="Helical" evidence="7">
    <location>
        <begin position="312"/>
        <end position="337"/>
    </location>
</feature>
<keyword evidence="4 7" id="KW-0812">Transmembrane</keyword>
<dbReference type="PANTHER" id="PTHR43266:SF2">
    <property type="entry name" value="MAJOR FACILITATOR SUPERFAMILY (MFS) PROFILE DOMAIN-CONTAINING PROTEIN"/>
    <property type="match status" value="1"/>
</dbReference>
<evidence type="ECO:0000256" key="4">
    <source>
        <dbReference type="ARBA" id="ARBA00022692"/>
    </source>
</evidence>
<feature type="transmembrane region" description="Helical" evidence="7">
    <location>
        <begin position="349"/>
        <end position="371"/>
    </location>
</feature>
<accession>A0ABS2WHH4</accession>
<evidence type="ECO:0000256" key="5">
    <source>
        <dbReference type="ARBA" id="ARBA00022989"/>
    </source>
</evidence>
<dbReference type="CDD" id="cd06173">
    <property type="entry name" value="MFS_MefA_like"/>
    <property type="match status" value="1"/>
</dbReference>
<dbReference type="PROSITE" id="PS50850">
    <property type="entry name" value="MFS"/>
    <property type="match status" value="1"/>
</dbReference>
<evidence type="ECO:0000256" key="2">
    <source>
        <dbReference type="ARBA" id="ARBA00022448"/>
    </source>
</evidence>
<evidence type="ECO:0000256" key="6">
    <source>
        <dbReference type="ARBA" id="ARBA00023136"/>
    </source>
</evidence>
<evidence type="ECO:0000256" key="1">
    <source>
        <dbReference type="ARBA" id="ARBA00004651"/>
    </source>
</evidence>
<evidence type="ECO:0000313" key="9">
    <source>
        <dbReference type="EMBL" id="MBN2908944.1"/>
    </source>
</evidence>
<dbReference type="SUPFAM" id="SSF103473">
    <property type="entry name" value="MFS general substrate transporter"/>
    <property type="match status" value="1"/>
</dbReference>
<feature type="transmembrane region" description="Helical" evidence="7">
    <location>
        <begin position="214"/>
        <end position="235"/>
    </location>
</feature>
<dbReference type="PRINTS" id="PR01988">
    <property type="entry name" value="EXPORTERBACE"/>
</dbReference>
<dbReference type="InterPro" id="IPR036259">
    <property type="entry name" value="MFS_trans_sf"/>
</dbReference>
<feature type="transmembrane region" description="Helical" evidence="7">
    <location>
        <begin position="169"/>
        <end position="188"/>
    </location>
</feature>
<dbReference type="RefSeq" id="WP_205493508.1">
    <property type="nucleotide sequence ID" value="NZ_JAFHAP010000005.1"/>
</dbReference>
<proteinExistence type="predicted"/>
<comment type="subcellular location">
    <subcellularLocation>
        <location evidence="1">Cell membrane</location>
        <topology evidence="1">Multi-pass membrane protein</topology>
    </subcellularLocation>
</comment>
<feature type="transmembrane region" description="Helical" evidence="7">
    <location>
        <begin position="255"/>
        <end position="276"/>
    </location>
</feature>
<dbReference type="PANTHER" id="PTHR43266">
    <property type="entry name" value="MACROLIDE-EFFLUX PROTEIN"/>
    <property type="match status" value="1"/>
</dbReference>
<dbReference type="EMBL" id="JAFHAP010000005">
    <property type="protein sequence ID" value="MBN2908944.1"/>
    <property type="molecule type" value="Genomic_DNA"/>
</dbReference>
<evidence type="ECO:0000313" key="10">
    <source>
        <dbReference type="Proteomes" id="UP001177120"/>
    </source>
</evidence>
<keyword evidence="10" id="KW-1185">Reference proteome</keyword>
<evidence type="ECO:0000259" key="8">
    <source>
        <dbReference type="PROSITE" id="PS50850"/>
    </source>
</evidence>
<dbReference type="InterPro" id="IPR022324">
    <property type="entry name" value="Bacilysin_exporter_BacE_put"/>
</dbReference>
<keyword evidence="2" id="KW-0813">Transport</keyword>